<reference evidence="1" key="1">
    <citation type="journal article" date="2021" name="Proc. Natl. Acad. Sci. U.S.A.">
        <title>A Catalog of Tens of Thousands of Viruses from Human Metagenomes Reveals Hidden Associations with Chronic Diseases.</title>
        <authorList>
            <person name="Tisza M.J."/>
            <person name="Buck C.B."/>
        </authorList>
    </citation>
    <scope>NUCLEOTIDE SEQUENCE</scope>
    <source>
        <strain evidence="1">Ctu8P6</strain>
    </source>
</reference>
<organism evidence="1">
    <name type="scientific">Siphoviridae sp. ctu8P6</name>
    <dbReference type="NCBI Taxonomy" id="2827282"/>
    <lineage>
        <taxon>Viruses</taxon>
        <taxon>Duplodnaviria</taxon>
        <taxon>Heunggongvirae</taxon>
        <taxon>Uroviricota</taxon>
        <taxon>Caudoviricetes</taxon>
    </lineage>
</organism>
<proteinExistence type="predicted"/>
<sequence>MKVSNYFHEPLLPIGTILMYKRIKVEIIEYDGWHDGFADYYVIQPVGESPFYIRVVRYDDENLEVLK</sequence>
<accession>A0A8S5R312</accession>
<evidence type="ECO:0000313" key="1">
    <source>
        <dbReference type="EMBL" id="DAE25878.1"/>
    </source>
</evidence>
<name>A0A8S5R312_9CAUD</name>
<protein>
    <submittedName>
        <fullName evidence="1">Uncharacterized protein</fullName>
    </submittedName>
</protein>
<dbReference type="EMBL" id="BK015803">
    <property type="protein sequence ID" value="DAE25878.1"/>
    <property type="molecule type" value="Genomic_DNA"/>
</dbReference>